<dbReference type="Gene3D" id="3.30.70.1170">
    <property type="entry name" value="Sun protein, domain 3"/>
    <property type="match status" value="1"/>
</dbReference>
<dbReference type="EMBL" id="JBHRXI010000049">
    <property type="protein sequence ID" value="MFC3616483.1"/>
    <property type="molecule type" value="Genomic_DNA"/>
</dbReference>
<dbReference type="InterPro" id="IPR049560">
    <property type="entry name" value="MeTrfase_RsmB-F_NOP2_cat"/>
</dbReference>
<dbReference type="GO" id="GO:0008168">
    <property type="term" value="F:methyltransferase activity"/>
    <property type="evidence" value="ECO:0007669"/>
    <property type="project" value="UniProtKB-KW"/>
</dbReference>
<dbReference type="CDD" id="cd02440">
    <property type="entry name" value="AdoMet_MTases"/>
    <property type="match status" value="1"/>
</dbReference>
<dbReference type="PANTHER" id="PTHR22807:SF53">
    <property type="entry name" value="RIBOSOMAL RNA SMALL SUBUNIT METHYLTRANSFERASE B-RELATED"/>
    <property type="match status" value="1"/>
</dbReference>
<dbReference type="InterPro" id="IPR054728">
    <property type="entry name" value="RsmB-like_ferredoxin"/>
</dbReference>
<keyword evidence="3 5" id="KW-0949">S-adenosyl-L-methionine</keyword>
<dbReference type="InterPro" id="IPR023267">
    <property type="entry name" value="RCMT"/>
</dbReference>
<keyword evidence="8" id="KW-1185">Reference proteome</keyword>
<comment type="caution">
    <text evidence="5">Lacks conserved residue(s) required for the propagation of feature annotation.</text>
</comment>
<evidence type="ECO:0000259" key="6">
    <source>
        <dbReference type="PROSITE" id="PS51686"/>
    </source>
</evidence>
<evidence type="ECO:0000256" key="2">
    <source>
        <dbReference type="ARBA" id="ARBA00022679"/>
    </source>
</evidence>
<organism evidence="7 8">
    <name type="scientific">Lutimaribacter marinistellae</name>
    <dbReference type="NCBI Taxonomy" id="1820329"/>
    <lineage>
        <taxon>Bacteria</taxon>
        <taxon>Pseudomonadati</taxon>
        <taxon>Pseudomonadota</taxon>
        <taxon>Alphaproteobacteria</taxon>
        <taxon>Rhodobacterales</taxon>
        <taxon>Roseobacteraceae</taxon>
        <taxon>Lutimaribacter</taxon>
    </lineage>
</organism>
<dbReference type="SUPFAM" id="SSF53335">
    <property type="entry name" value="S-adenosyl-L-methionine-dependent methyltransferases"/>
    <property type="match status" value="1"/>
</dbReference>
<dbReference type="InterPro" id="IPR029063">
    <property type="entry name" value="SAM-dependent_MTases_sf"/>
</dbReference>
<dbReference type="Pfam" id="PF22458">
    <property type="entry name" value="RsmF-B_ferredox"/>
    <property type="match status" value="1"/>
</dbReference>
<dbReference type="EC" id="2.1.1.-" evidence="7"/>
<reference evidence="8" key="1">
    <citation type="journal article" date="2019" name="Int. J. Syst. Evol. Microbiol.">
        <title>The Global Catalogue of Microorganisms (GCM) 10K type strain sequencing project: providing services to taxonomists for standard genome sequencing and annotation.</title>
        <authorList>
            <consortium name="The Broad Institute Genomics Platform"/>
            <consortium name="The Broad Institute Genome Sequencing Center for Infectious Disease"/>
            <person name="Wu L."/>
            <person name="Ma J."/>
        </authorList>
    </citation>
    <scope>NUCLEOTIDE SEQUENCE [LARGE SCALE GENOMIC DNA]</scope>
    <source>
        <strain evidence="8">KCTC 42911</strain>
    </source>
</reference>
<evidence type="ECO:0000256" key="5">
    <source>
        <dbReference type="PROSITE-ProRule" id="PRU01023"/>
    </source>
</evidence>
<gene>
    <name evidence="7" type="ORF">ACFORG_22295</name>
</gene>
<keyword evidence="1 5" id="KW-0489">Methyltransferase</keyword>
<evidence type="ECO:0000313" key="7">
    <source>
        <dbReference type="EMBL" id="MFC3616483.1"/>
    </source>
</evidence>
<feature type="domain" description="SAM-dependent MTase RsmB/NOP-type" evidence="6">
    <location>
        <begin position="136"/>
        <end position="391"/>
    </location>
</feature>
<feature type="active site" description="Nucleophile" evidence="5">
    <location>
        <position position="342"/>
    </location>
</feature>
<dbReference type="RefSeq" id="WP_386737795.1">
    <property type="nucleotide sequence ID" value="NZ_JBHRXI010000049.1"/>
</dbReference>
<evidence type="ECO:0000256" key="4">
    <source>
        <dbReference type="ARBA" id="ARBA00022884"/>
    </source>
</evidence>
<feature type="binding site" evidence="5">
    <location>
        <position position="289"/>
    </location>
    <ligand>
        <name>S-adenosyl-L-methionine</name>
        <dbReference type="ChEBI" id="CHEBI:59789"/>
    </ligand>
</feature>
<dbReference type="Gene3D" id="3.40.50.150">
    <property type="entry name" value="Vaccinia Virus protein VP39"/>
    <property type="match status" value="1"/>
</dbReference>
<evidence type="ECO:0000256" key="3">
    <source>
        <dbReference type="ARBA" id="ARBA00022691"/>
    </source>
</evidence>
<dbReference type="PRINTS" id="PR02008">
    <property type="entry name" value="RCMTFAMILY"/>
</dbReference>
<feature type="binding site" evidence="5">
    <location>
        <position position="249"/>
    </location>
    <ligand>
        <name>S-adenosyl-L-methionine</name>
        <dbReference type="ChEBI" id="CHEBI:59789"/>
    </ligand>
</feature>
<evidence type="ECO:0000256" key="1">
    <source>
        <dbReference type="ARBA" id="ARBA00022603"/>
    </source>
</evidence>
<evidence type="ECO:0000313" key="8">
    <source>
        <dbReference type="Proteomes" id="UP001595629"/>
    </source>
</evidence>
<protein>
    <submittedName>
        <fullName evidence="7">RsmB/NOP family class I SAM-dependent RNA methyltransferase</fullName>
        <ecNumber evidence="7">2.1.1.-</ecNumber>
    </submittedName>
</protein>
<dbReference type="PANTHER" id="PTHR22807">
    <property type="entry name" value="NOP2 YEAST -RELATED NOL1/NOP2/FMU SUN DOMAIN-CONTAINING"/>
    <property type="match status" value="1"/>
</dbReference>
<name>A0ABV7TPT1_9RHOB</name>
<comment type="similarity">
    <text evidence="5">Belongs to the class I-like SAM-binding methyltransferase superfamily. RsmB/NOP family.</text>
</comment>
<sequence>MTPGARIAAAIEILDEIGGGAPAEKALTIWARRSRFAGSKDRAAIRDHVFDALRCRRSFAALGGGEDGRRLMIGALRAAGASVDEFFSGEGHAPAPLAQVEATAGRKPNPGAEAGDIPDWLWPEFCDSLGDDTETEAEALRHRAPVHLRVNLRKADVPNAKSALHEDGVETRPHPACSTALEVIAGARRINGSRAYRDGLVELQDAASQAVVAALPLAPGMRVLDFCAGGGGKTLALAAVDGVEVFAHDANAARMKDLPERAARAGVDVTYIHGSELCAADRFDVVLIDVPCSGSGSWRRAPAGKWLLSPERLADLVETQAAILHETSQFVAPDGLLAYATCSMLNVENGNQIRGFLEDLNWSLLLERAWHVSRGTDGFYTAHLTRNAHPD</sequence>
<dbReference type="Proteomes" id="UP001595629">
    <property type="component" value="Unassembled WGS sequence"/>
</dbReference>
<dbReference type="InterPro" id="IPR001678">
    <property type="entry name" value="MeTrfase_RsmB-F_NOP2_dom"/>
</dbReference>
<dbReference type="GO" id="GO:0032259">
    <property type="term" value="P:methylation"/>
    <property type="evidence" value="ECO:0007669"/>
    <property type="project" value="UniProtKB-KW"/>
</dbReference>
<keyword evidence="2 5" id="KW-0808">Transferase</keyword>
<keyword evidence="4 5" id="KW-0694">RNA-binding</keyword>
<accession>A0ABV7TPT1</accession>
<dbReference type="PROSITE" id="PS51686">
    <property type="entry name" value="SAM_MT_RSMB_NOP"/>
    <property type="match status" value="1"/>
</dbReference>
<proteinExistence type="inferred from homology"/>
<comment type="caution">
    <text evidence="7">The sequence shown here is derived from an EMBL/GenBank/DDBJ whole genome shotgun (WGS) entry which is preliminary data.</text>
</comment>
<dbReference type="Pfam" id="PF01189">
    <property type="entry name" value="Methyltr_RsmB-F"/>
    <property type="match status" value="1"/>
</dbReference>